<feature type="compositionally biased region" description="Pro residues" evidence="1">
    <location>
        <begin position="312"/>
        <end position="328"/>
    </location>
</feature>
<feature type="region of interest" description="Disordered" evidence="1">
    <location>
        <begin position="1"/>
        <end position="21"/>
    </location>
</feature>
<feature type="region of interest" description="Disordered" evidence="1">
    <location>
        <begin position="365"/>
        <end position="386"/>
    </location>
</feature>
<reference evidence="2 3" key="1">
    <citation type="journal article" date="2024" name="Nat. Commun.">
        <title>Phylogenomics reveals the evolutionary origins of lichenization in chlorophyte algae.</title>
        <authorList>
            <person name="Puginier C."/>
            <person name="Libourel C."/>
            <person name="Otte J."/>
            <person name="Skaloud P."/>
            <person name="Haon M."/>
            <person name="Grisel S."/>
            <person name="Petersen M."/>
            <person name="Berrin J.G."/>
            <person name="Delaux P.M."/>
            <person name="Dal Grande F."/>
            <person name="Keller J."/>
        </authorList>
    </citation>
    <scope>NUCLEOTIDE SEQUENCE [LARGE SCALE GENOMIC DNA]</scope>
    <source>
        <strain evidence="2 3">SAG 245.80</strain>
    </source>
</reference>
<feature type="compositionally biased region" description="Basic and acidic residues" evidence="1">
    <location>
        <begin position="330"/>
        <end position="339"/>
    </location>
</feature>
<dbReference type="EMBL" id="JALJOU010000042">
    <property type="protein sequence ID" value="KAK9832078.1"/>
    <property type="molecule type" value="Genomic_DNA"/>
</dbReference>
<comment type="caution">
    <text evidence="2">The sequence shown here is derived from an EMBL/GenBank/DDBJ whole genome shotgun (WGS) entry which is preliminary data.</text>
</comment>
<dbReference type="AlphaFoldDB" id="A0AAW1RER5"/>
<feature type="region of interest" description="Disordered" evidence="1">
    <location>
        <begin position="198"/>
        <end position="219"/>
    </location>
</feature>
<protein>
    <submittedName>
        <fullName evidence="2">Uncharacterized protein</fullName>
    </submittedName>
</protein>
<organism evidence="2 3">
    <name type="scientific">Elliptochloris bilobata</name>
    <dbReference type="NCBI Taxonomy" id="381761"/>
    <lineage>
        <taxon>Eukaryota</taxon>
        <taxon>Viridiplantae</taxon>
        <taxon>Chlorophyta</taxon>
        <taxon>core chlorophytes</taxon>
        <taxon>Trebouxiophyceae</taxon>
        <taxon>Trebouxiophyceae incertae sedis</taxon>
        <taxon>Elliptochloris clade</taxon>
        <taxon>Elliptochloris</taxon>
    </lineage>
</organism>
<dbReference type="Proteomes" id="UP001445335">
    <property type="component" value="Unassembled WGS sequence"/>
</dbReference>
<feature type="region of interest" description="Disordered" evidence="1">
    <location>
        <begin position="309"/>
        <end position="342"/>
    </location>
</feature>
<name>A0AAW1RER5_9CHLO</name>
<accession>A0AAW1RER5</accession>
<evidence type="ECO:0000313" key="2">
    <source>
        <dbReference type="EMBL" id="KAK9832078.1"/>
    </source>
</evidence>
<feature type="region of interest" description="Disordered" evidence="1">
    <location>
        <begin position="624"/>
        <end position="643"/>
    </location>
</feature>
<keyword evidence="3" id="KW-1185">Reference proteome</keyword>
<sequence length="867" mass="87721">MCQVWGRNGEDSSMKPEMGAAKPEAPGWLRNTLGVAAVLAAVLLAPAAARARSVPVAHPQQSVSAQVLDSVRDRVLDPAADLAHRAARCTSRAGYRVGYWAAAAGAGSQRWAAESLVETRQWASASSVALRRRMDTKAEATPPRQALAAALDSGRQAQLHEAVATPAFRIVATAAGVAVLLLILRMSMQDVPERAQRGILDSDDWSDSEEKSAPAARPGAAPAVLAEALKAAPAGGSAGVAGAVGAVRAIAGGSSCSGSGAADDKVASAPQAGASQAAAAAHSVAPPSMVRPFDAQVAEVVPSAVAMAHPQPAAPPWRPVAPPPPPPQRRLGEDADEALRGGGTPMLLALGVAAAFASALEPLFHDGPARPRARATAASARPPRAPPSAQDLALLAKYDMFGQLLQAAAAAPQAQAPRFSPMRALVHAAPMAGAPRHDFFADLLHGVLRAEPPTSSKYDAVWDLLHSVRVPGAPGAEPRWDPVYELLEAVSAAADWGLPAEGPVAALLCIDPSGWEEPPRYCPVSALLRSAGGGAPWHSNVHSKYDILTAALAAEAPAGRSKYDPLPAAFEALATPPAAAHAADPLAALLGRLRAPAVSSPAAAQRAELGEAAQGALATAEGRCAGAASQTSGPKQRPDPLGRLLGAEAPRGEAKWDFLPALLRAARRAGDRRPRWAKEAGPDPAAALLAVEAGPERVSAAAPASAPRAPTNGVSADIVRPQAVSAPAANSLTASLGSERGASMLSRRSGGPGFAAIAAAFRQLAADEALAQRYGALYALMRAAAASPAQVPAAEPARSVLQGVDPLRLEAAAAAAPSLVAEIVSGPYAPVGALLAGRGAGDVVHTACALAALLRPASASPIAMATA</sequence>
<evidence type="ECO:0000256" key="1">
    <source>
        <dbReference type="SAM" id="MobiDB-lite"/>
    </source>
</evidence>
<proteinExistence type="predicted"/>
<evidence type="ECO:0000313" key="3">
    <source>
        <dbReference type="Proteomes" id="UP001445335"/>
    </source>
</evidence>
<gene>
    <name evidence="2" type="ORF">WJX81_004720</name>
</gene>